<dbReference type="SUPFAM" id="SSF52954">
    <property type="entry name" value="Class II aaRS ABD-related"/>
    <property type="match status" value="1"/>
</dbReference>
<reference evidence="11" key="1">
    <citation type="submission" date="2020-11" db="EMBL/GenBank/DDBJ databases">
        <title>Carbohydrate-dependent, anaerobic sulfur respiration: A novel catabolism in halophilic archaea.</title>
        <authorList>
            <person name="Sorokin D.Y."/>
            <person name="Messina E."/>
            <person name="Smedile F."/>
            <person name="La Cono V."/>
            <person name="Hallsworth J.E."/>
            <person name="Yakimov M.M."/>
        </authorList>
    </citation>
    <scope>NUCLEOTIDE SEQUENCE</scope>
    <source>
        <strain evidence="11">HSR12-1</strain>
    </source>
</reference>
<evidence type="ECO:0000256" key="7">
    <source>
        <dbReference type="ARBA" id="ARBA00023146"/>
    </source>
</evidence>
<dbReference type="InterPro" id="IPR006195">
    <property type="entry name" value="aa-tRNA-synth_II"/>
</dbReference>
<keyword evidence="5" id="KW-0067">ATP-binding</keyword>
<dbReference type="InterPro" id="IPR002314">
    <property type="entry name" value="aa-tRNA-synt_IIb"/>
</dbReference>
<sequence length="395" mass="44009">MVRSFGAGLWGLTPVGQRTRRKLLRHLRAVMSEVDGQEVHLPGLQYRDRWEQSGRWESFENEMFTLRNRDGQELCLAPSHEEGMVHLVDGRVRSYDDLPVLVYQIATKFRDDRPRNGLVRSKEFTMKDAYSFHASESSLGATYRRIREAYLRLFDDLGLTVAVVEADNSVMGGSRSEEFVAPVENGSHRLRFCRDCRFGVSDEHGDLERFEGGDDCPECGGTLTASEAIEVGHIFELGTRYSERMGLTVDLRDGSSRDVLMGSYGIGVERLLQTIAQQHADTDGLSWPVTGWGSIAPFRAAIVPIGDDESVRETAETLYARCGPDDVLLFDGDRSPGERFAESDLLGIPVKLILGNQFRETGNVELEFRDGQTDYATPGDVPEIVSRFAAGRSGG</sequence>
<dbReference type="PANTHER" id="PTHR42753:SF2">
    <property type="entry name" value="PROLINE--TRNA LIGASE"/>
    <property type="match status" value="1"/>
</dbReference>
<dbReference type="PROSITE" id="PS50862">
    <property type="entry name" value="AA_TRNA_LIGASE_II"/>
    <property type="match status" value="1"/>
</dbReference>
<dbReference type="GO" id="GO:0004827">
    <property type="term" value="F:proline-tRNA ligase activity"/>
    <property type="evidence" value="ECO:0007669"/>
    <property type="project" value="UniProtKB-EC"/>
</dbReference>
<protein>
    <recommendedName>
        <fullName evidence="2">proline--tRNA ligase</fullName>
        <ecNumber evidence="2">6.1.1.15</ecNumber>
    </recommendedName>
    <alternativeName>
        <fullName evidence="8">Prolyl-tRNA synthetase</fullName>
    </alternativeName>
</protein>
<dbReference type="Gene3D" id="3.40.50.800">
    <property type="entry name" value="Anticodon-binding domain"/>
    <property type="match status" value="1"/>
</dbReference>
<dbReference type="SUPFAM" id="SSF55681">
    <property type="entry name" value="Class II aaRS and biotin synthetases"/>
    <property type="match status" value="1"/>
</dbReference>
<evidence type="ECO:0000256" key="9">
    <source>
        <dbReference type="ARBA" id="ARBA00047671"/>
    </source>
</evidence>
<dbReference type="EMBL" id="CP064787">
    <property type="protein sequence ID" value="QSG05982.1"/>
    <property type="molecule type" value="Genomic_DNA"/>
</dbReference>
<dbReference type="InterPro" id="IPR045864">
    <property type="entry name" value="aa-tRNA-synth_II/BPL/LPL"/>
</dbReference>
<dbReference type="GO" id="GO:0005524">
    <property type="term" value="F:ATP binding"/>
    <property type="evidence" value="ECO:0007669"/>
    <property type="project" value="UniProtKB-KW"/>
</dbReference>
<dbReference type="Pfam" id="PF03129">
    <property type="entry name" value="HGTP_anticodon"/>
    <property type="match status" value="1"/>
</dbReference>
<evidence type="ECO:0000256" key="1">
    <source>
        <dbReference type="ARBA" id="ARBA00004496"/>
    </source>
</evidence>
<dbReference type="EC" id="6.1.1.15" evidence="2"/>
<gene>
    <name evidence="11" type="primary">proS</name>
    <name evidence="11" type="ORF">HSR121_1645</name>
</gene>
<comment type="subcellular location">
    <subcellularLocation>
        <location evidence="1">Cytoplasm</location>
    </subcellularLocation>
</comment>
<evidence type="ECO:0000256" key="2">
    <source>
        <dbReference type="ARBA" id="ARBA00012831"/>
    </source>
</evidence>
<evidence type="ECO:0000256" key="4">
    <source>
        <dbReference type="ARBA" id="ARBA00022741"/>
    </source>
</evidence>
<name>A0A897MZA4_9EURY</name>
<feature type="domain" description="Aminoacyl-transfer RNA synthetases class-II family profile" evidence="10">
    <location>
        <begin position="16"/>
        <end position="304"/>
    </location>
</feature>
<organism evidence="11 12">
    <name type="scientific">Halapricum desulfuricans</name>
    <dbReference type="NCBI Taxonomy" id="2841257"/>
    <lineage>
        <taxon>Archaea</taxon>
        <taxon>Methanobacteriati</taxon>
        <taxon>Methanobacteriota</taxon>
        <taxon>Stenosarchaea group</taxon>
        <taxon>Halobacteria</taxon>
        <taxon>Halobacteriales</taxon>
        <taxon>Haloarculaceae</taxon>
        <taxon>Halapricum</taxon>
    </lineage>
</organism>
<evidence type="ECO:0000259" key="10">
    <source>
        <dbReference type="PROSITE" id="PS50862"/>
    </source>
</evidence>
<accession>A0A897MZA4</accession>
<dbReference type="InterPro" id="IPR036621">
    <property type="entry name" value="Anticodon-bd_dom_sf"/>
</dbReference>
<evidence type="ECO:0000256" key="3">
    <source>
        <dbReference type="ARBA" id="ARBA00022598"/>
    </source>
</evidence>
<keyword evidence="7 11" id="KW-0030">Aminoacyl-tRNA synthetase</keyword>
<dbReference type="GO" id="GO:0006433">
    <property type="term" value="P:prolyl-tRNA aminoacylation"/>
    <property type="evidence" value="ECO:0007669"/>
    <property type="project" value="InterPro"/>
</dbReference>
<dbReference type="Gene3D" id="3.30.930.10">
    <property type="entry name" value="Bira Bifunctional Protein, Domain 2"/>
    <property type="match status" value="1"/>
</dbReference>
<comment type="catalytic activity">
    <reaction evidence="9">
        <text>tRNA(Pro) + L-proline + ATP = L-prolyl-tRNA(Pro) + AMP + diphosphate</text>
        <dbReference type="Rhea" id="RHEA:14305"/>
        <dbReference type="Rhea" id="RHEA-COMP:9700"/>
        <dbReference type="Rhea" id="RHEA-COMP:9702"/>
        <dbReference type="ChEBI" id="CHEBI:30616"/>
        <dbReference type="ChEBI" id="CHEBI:33019"/>
        <dbReference type="ChEBI" id="CHEBI:60039"/>
        <dbReference type="ChEBI" id="CHEBI:78442"/>
        <dbReference type="ChEBI" id="CHEBI:78532"/>
        <dbReference type="ChEBI" id="CHEBI:456215"/>
        <dbReference type="EC" id="6.1.1.15"/>
    </reaction>
</comment>
<evidence type="ECO:0000256" key="8">
    <source>
        <dbReference type="ARBA" id="ARBA00029731"/>
    </source>
</evidence>
<dbReference type="InterPro" id="IPR002316">
    <property type="entry name" value="Pro-tRNA-ligase_IIa"/>
</dbReference>
<evidence type="ECO:0000256" key="5">
    <source>
        <dbReference type="ARBA" id="ARBA00022840"/>
    </source>
</evidence>
<dbReference type="InterPro" id="IPR004154">
    <property type="entry name" value="Anticodon-bd"/>
</dbReference>
<dbReference type="GO" id="GO:0005829">
    <property type="term" value="C:cytosol"/>
    <property type="evidence" value="ECO:0007669"/>
    <property type="project" value="TreeGrafter"/>
</dbReference>
<dbReference type="InterPro" id="IPR050062">
    <property type="entry name" value="Pro-tRNA_synthetase"/>
</dbReference>
<keyword evidence="4" id="KW-0547">Nucleotide-binding</keyword>
<dbReference type="PANTHER" id="PTHR42753">
    <property type="entry name" value="MITOCHONDRIAL RIBOSOME PROTEIN L39/PROLYL-TRNA LIGASE FAMILY MEMBER"/>
    <property type="match status" value="1"/>
</dbReference>
<evidence type="ECO:0000256" key="6">
    <source>
        <dbReference type="ARBA" id="ARBA00022917"/>
    </source>
</evidence>
<dbReference type="Pfam" id="PF00587">
    <property type="entry name" value="tRNA-synt_2b"/>
    <property type="match status" value="1"/>
</dbReference>
<dbReference type="AlphaFoldDB" id="A0A897MZA4"/>
<evidence type="ECO:0000313" key="12">
    <source>
        <dbReference type="Proteomes" id="UP000663525"/>
    </source>
</evidence>
<proteinExistence type="predicted"/>
<keyword evidence="6" id="KW-0648">Protein biosynthesis</keyword>
<dbReference type="PRINTS" id="PR01046">
    <property type="entry name" value="TRNASYNTHPRO"/>
</dbReference>
<evidence type="ECO:0000313" key="11">
    <source>
        <dbReference type="EMBL" id="QSG05982.1"/>
    </source>
</evidence>
<keyword evidence="3" id="KW-0436">Ligase</keyword>
<dbReference type="Proteomes" id="UP000663525">
    <property type="component" value="Chromosome"/>
</dbReference>